<dbReference type="OrthoDB" id="4541465at2"/>
<accession>A0A561QNY2</accession>
<dbReference type="GO" id="GO:0045892">
    <property type="term" value="P:negative regulation of DNA-templated transcription"/>
    <property type="evidence" value="ECO:0007669"/>
    <property type="project" value="InterPro"/>
</dbReference>
<evidence type="ECO:0000256" key="2">
    <source>
        <dbReference type="ARBA" id="ARBA00022491"/>
    </source>
</evidence>
<dbReference type="PRINTS" id="PR00455">
    <property type="entry name" value="HTHTETR"/>
</dbReference>
<keyword evidence="3" id="KW-0805">Transcription regulation</keyword>
<dbReference type="GO" id="GO:0003700">
    <property type="term" value="F:DNA-binding transcription factor activity"/>
    <property type="evidence" value="ECO:0007669"/>
    <property type="project" value="TreeGrafter"/>
</dbReference>
<evidence type="ECO:0000256" key="4">
    <source>
        <dbReference type="ARBA" id="ARBA00023125"/>
    </source>
</evidence>
<evidence type="ECO:0000259" key="7">
    <source>
        <dbReference type="PROSITE" id="PS50977"/>
    </source>
</evidence>
<organism evidence="8 9">
    <name type="scientific">Neorhizobium alkalisoli</name>
    <dbReference type="NCBI Taxonomy" id="528178"/>
    <lineage>
        <taxon>Bacteria</taxon>
        <taxon>Pseudomonadati</taxon>
        <taxon>Pseudomonadota</taxon>
        <taxon>Alphaproteobacteria</taxon>
        <taxon>Hyphomicrobiales</taxon>
        <taxon>Rhizobiaceae</taxon>
        <taxon>Rhizobium/Agrobacterium group</taxon>
        <taxon>Neorhizobium</taxon>
    </lineage>
</organism>
<dbReference type="InterPro" id="IPR023772">
    <property type="entry name" value="DNA-bd_HTH_TetR-type_CS"/>
</dbReference>
<keyword evidence="4 6" id="KW-0238">DNA-binding</keyword>
<keyword evidence="5" id="KW-0804">Transcription</keyword>
<comment type="caution">
    <text evidence="8">The sequence shown here is derived from an EMBL/GenBank/DDBJ whole genome shotgun (WGS) entry which is preliminary data.</text>
</comment>
<dbReference type="PANTHER" id="PTHR30055:SF151">
    <property type="entry name" value="TRANSCRIPTIONAL REGULATORY PROTEIN"/>
    <property type="match status" value="1"/>
</dbReference>
<keyword evidence="2" id="KW-0678">Repressor</keyword>
<dbReference type="InterPro" id="IPR004111">
    <property type="entry name" value="Repressor_TetR_C"/>
</dbReference>
<dbReference type="InterPro" id="IPR001647">
    <property type="entry name" value="HTH_TetR"/>
</dbReference>
<dbReference type="InterPro" id="IPR009057">
    <property type="entry name" value="Homeodomain-like_sf"/>
</dbReference>
<dbReference type="EMBL" id="VIWP01000005">
    <property type="protein sequence ID" value="TWF52039.1"/>
    <property type="molecule type" value="Genomic_DNA"/>
</dbReference>
<evidence type="ECO:0000256" key="5">
    <source>
        <dbReference type="ARBA" id="ARBA00023163"/>
    </source>
</evidence>
<evidence type="ECO:0000256" key="6">
    <source>
        <dbReference type="PROSITE-ProRule" id="PRU00335"/>
    </source>
</evidence>
<gene>
    <name evidence="8" type="ORF">FHW37_105138</name>
</gene>
<dbReference type="PANTHER" id="PTHR30055">
    <property type="entry name" value="HTH-TYPE TRANSCRIPTIONAL REGULATOR RUTR"/>
    <property type="match status" value="1"/>
</dbReference>
<dbReference type="Proteomes" id="UP000320653">
    <property type="component" value="Unassembled WGS sequence"/>
</dbReference>
<dbReference type="PROSITE" id="PS01081">
    <property type="entry name" value="HTH_TETR_1"/>
    <property type="match status" value="1"/>
</dbReference>
<dbReference type="InterPro" id="IPR003012">
    <property type="entry name" value="Tet_transcr_reg_TetR"/>
</dbReference>
<feature type="domain" description="HTH tetR-type" evidence="7">
    <location>
        <begin position="2"/>
        <end position="62"/>
    </location>
</feature>
<evidence type="ECO:0000256" key="3">
    <source>
        <dbReference type="ARBA" id="ARBA00023015"/>
    </source>
</evidence>
<dbReference type="InterPro" id="IPR050109">
    <property type="entry name" value="HTH-type_TetR-like_transc_reg"/>
</dbReference>
<dbReference type="Pfam" id="PF02909">
    <property type="entry name" value="TetR_C_1"/>
    <property type="match status" value="1"/>
</dbReference>
<dbReference type="PRINTS" id="PR00400">
    <property type="entry name" value="TETREPRESSOR"/>
</dbReference>
<evidence type="ECO:0000313" key="9">
    <source>
        <dbReference type="Proteomes" id="UP000320653"/>
    </source>
</evidence>
<evidence type="ECO:0000313" key="8">
    <source>
        <dbReference type="EMBL" id="TWF52039.1"/>
    </source>
</evidence>
<dbReference type="Gene3D" id="1.10.10.60">
    <property type="entry name" value="Homeodomain-like"/>
    <property type="match status" value="1"/>
</dbReference>
<dbReference type="Gene3D" id="1.10.357.10">
    <property type="entry name" value="Tetracycline Repressor, domain 2"/>
    <property type="match status" value="1"/>
</dbReference>
<keyword evidence="9" id="KW-1185">Reference proteome</keyword>
<name>A0A561QNY2_9HYPH</name>
<protein>
    <submittedName>
        <fullName evidence="8">TetR family transcriptional regulator</fullName>
    </submittedName>
</protein>
<dbReference type="PROSITE" id="PS50977">
    <property type="entry name" value="HTH_TETR_2"/>
    <property type="match status" value="1"/>
</dbReference>
<dbReference type="InterPro" id="IPR036271">
    <property type="entry name" value="Tet_transcr_reg_TetR-rel_C_sf"/>
</dbReference>
<dbReference type="SUPFAM" id="SSF46689">
    <property type="entry name" value="Homeodomain-like"/>
    <property type="match status" value="1"/>
</dbReference>
<evidence type="ECO:0000256" key="1">
    <source>
        <dbReference type="ARBA" id="ARBA00002856"/>
    </source>
</evidence>
<proteinExistence type="predicted"/>
<dbReference type="GO" id="GO:0046677">
    <property type="term" value="P:response to antibiotic"/>
    <property type="evidence" value="ECO:0007669"/>
    <property type="project" value="InterPro"/>
</dbReference>
<sequence length="213" mass="23425">MKLEKQTIVRTALDLLDRAGLEGLTMRKLADALGVQAPALYWHFPNKQALLDDMAEALLDNVPAQMVDRGDAAETLESLAIALRQAFLSRRDGARVYAGTFIARPNAMLVGEVASAALLRAGLDGQSAFRGLTSLLYFVLGFVIEEQALAEQSRPEAGQHPMAEKLMPPDLDRYPHVAAIWGQLLEPDQDARFRFGVDLIVRPLIEKHGGHCR</sequence>
<reference evidence="8 9" key="1">
    <citation type="submission" date="2019-06" db="EMBL/GenBank/DDBJ databases">
        <title>Sorghum-associated microbial communities from plants grown in Nebraska, USA.</title>
        <authorList>
            <person name="Schachtman D."/>
        </authorList>
    </citation>
    <scope>NUCLEOTIDE SEQUENCE [LARGE SCALE GENOMIC DNA]</scope>
    <source>
        <strain evidence="8 9">1225</strain>
    </source>
</reference>
<feature type="DNA-binding region" description="H-T-H motif" evidence="6">
    <location>
        <begin position="25"/>
        <end position="44"/>
    </location>
</feature>
<dbReference type="SUPFAM" id="SSF48498">
    <property type="entry name" value="Tetracyclin repressor-like, C-terminal domain"/>
    <property type="match status" value="1"/>
</dbReference>
<dbReference type="RefSeq" id="WP_145639584.1">
    <property type="nucleotide sequence ID" value="NZ_VIWP01000005.1"/>
</dbReference>
<dbReference type="GO" id="GO:0000976">
    <property type="term" value="F:transcription cis-regulatory region binding"/>
    <property type="evidence" value="ECO:0007669"/>
    <property type="project" value="TreeGrafter"/>
</dbReference>
<dbReference type="Pfam" id="PF00440">
    <property type="entry name" value="TetR_N"/>
    <property type="match status" value="1"/>
</dbReference>
<comment type="function">
    <text evidence="1">TetR is the repressor of the tetracycline resistance element; its N-terminal region forms a helix-turn-helix structure and binds DNA. Binding of tetracycline to TetR reduces the repressor affinity for the tetracycline resistance gene (tetA) promoter operator sites.</text>
</comment>
<dbReference type="AlphaFoldDB" id="A0A561QNY2"/>